<evidence type="ECO:0000256" key="1">
    <source>
        <dbReference type="ARBA" id="ARBA00022737"/>
    </source>
</evidence>
<sequence>MAAYEGNNARRDAIKLFLRMLCKKVEYEYITIVSVISACISLGALDTGKWLLELIAQKGIETSVPIMNALINKYLKCGCIELAKDIFERLPHRTRIQEGKTAVISNYCSQSGSKEVLEAVIAGTNEVAGKKEELSMGKDSFSIAELVIYYSYLLGIAGCLIEAYEFFQNMPIAPDSGIWGALLGACRIHSNVELAELVTKELLQLDPQSVIPVASCRIYMRKLVDG</sequence>
<proteinExistence type="predicted"/>
<keyword evidence="1" id="KW-0677">Repeat</keyword>
<evidence type="ECO:0000313" key="2">
    <source>
        <dbReference type="EMBL" id="EEF28010.1"/>
    </source>
</evidence>
<dbReference type="AlphaFoldDB" id="B9T803"/>
<protein>
    <submittedName>
        <fullName evidence="2">Pentatricopeptide repeat-containing protein, putative</fullName>
    </submittedName>
</protein>
<keyword evidence="3" id="KW-1185">Reference proteome</keyword>
<dbReference type="PANTHER" id="PTHR47926:SF454">
    <property type="entry name" value="REPEAT-CONTAINING PROTEIN, PUTATIVE-RELATED"/>
    <property type="match status" value="1"/>
</dbReference>
<organism evidence="2 3">
    <name type="scientific">Ricinus communis</name>
    <name type="common">Castor bean</name>
    <dbReference type="NCBI Taxonomy" id="3988"/>
    <lineage>
        <taxon>Eukaryota</taxon>
        <taxon>Viridiplantae</taxon>
        <taxon>Streptophyta</taxon>
        <taxon>Embryophyta</taxon>
        <taxon>Tracheophyta</taxon>
        <taxon>Spermatophyta</taxon>
        <taxon>Magnoliopsida</taxon>
        <taxon>eudicotyledons</taxon>
        <taxon>Gunneridae</taxon>
        <taxon>Pentapetalae</taxon>
        <taxon>rosids</taxon>
        <taxon>fabids</taxon>
        <taxon>Malpighiales</taxon>
        <taxon>Euphorbiaceae</taxon>
        <taxon>Acalyphoideae</taxon>
        <taxon>Acalypheae</taxon>
        <taxon>Ricinus</taxon>
    </lineage>
</organism>
<dbReference type="STRING" id="3988.B9T803"/>
<name>B9T803_RICCO</name>
<dbReference type="eggNOG" id="KOG4197">
    <property type="taxonomic scope" value="Eukaryota"/>
</dbReference>
<dbReference type="GO" id="GO:0009451">
    <property type="term" value="P:RNA modification"/>
    <property type="evidence" value="ECO:0007669"/>
    <property type="project" value="InterPro"/>
</dbReference>
<dbReference type="InterPro" id="IPR011990">
    <property type="entry name" value="TPR-like_helical_dom_sf"/>
</dbReference>
<evidence type="ECO:0000313" key="3">
    <source>
        <dbReference type="Proteomes" id="UP000008311"/>
    </source>
</evidence>
<dbReference type="EMBL" id="EQ974884">
    <property type="protein sequence ID" value="EEF28010.1"/>
    <property type="molecule type" value="Genomic_DNA"/>
</dbReference>
<reference evidence="3" key="1">
    <citation type="journal article" date="2010" name="Nat. Biotechnol.">
        <title>Draft genome sequence of the oilseed species Ricinus communis.</title>
        <authorList>
            <person name="Chan A.P."/>
            <person name="Crabtree J."/>
            <person name="Zhao Q."/>
            <person name="Lorenzi H."/>
            <person name="Orvis J."/>
            <person name="Puiu D."/>
            <person name="Melake-Berhan A."/>
            <person name="Jones K.M."/>
            <person name="Redman J."/>
            <person name="Chen G."/>
            <person name="Cahoon E.B."/>
            <person name="Gedil M."/>
            <person name="Stanke M."/>
            <person name="Haas B.J."/>
            <person name="Wortman J.R."/>
            <person name="Fraser-Liggett C.M."/>
            <person name="Ravel J."/>
            <person name="Rabinowicz P.D."/>
        </authorList>
    </citation>
    <scope>NUCLEOTIDE SEQUENCE [LARGE SCALE GENOMIC DNA]</scope>
    <source>
        <strain evidence="3">cv. Hale</strain>
    </source>
</reference>
<dbReference type="PANTHER" id="PTHR47926">
    <property type="entry name" value="PENTATRICOPEPTIDE REPEAT-CONTAINING PROTEIN"/>
    <property type="match status" value="1"/>
</dbReference>
<dbReference type="InParanoid" id="B9T803"/>
<dbReference type="Gene3D" id="1.25.40.10">
    <property type="entry name" value="Tetratricopeptide repeat domain"/>
    <property type="match status" value="1"/>
</dbReference>
<dbReference type="Proteomes" id="UP000008311">
    <property type="component" value="Unassembled WGS sequence"/>
</dbReference>
<gene>
    <name evidence="2" type="ORF">RCOM_0446250</name>
</gene>
<dbReference type="Pfam" id="PF01535">
    <property type="entry name" value="PPR"/>
    <property type="match status" value="1"/>
</dbReference>
<dbReference type="InterPro" id="IPR002885">
    <property type="entry name" value="PPR_rpt"/>
</dbReference>
<dbReference type="GO" id="GO:0003723">
    <property type="term" value="F:RNA binding"/>
    <property type="evidence" value="ECO:0007669"/>
    <property type="project" value="InterPro"/>
</dbReference>
<dbReference type="InterPro" id="IPR046960">
    <property type="entry name" value="PPR_At4g14850-like_plant"/>
</dbReference>
<accession>B9T803</accession>